<dbReference type="GO" id="GO:0003729">
    <property type="term" value="F:mRNA binding"/>
    <property type="evidence" value="ECO:0007669"/>
    <property type="project" value="TreeGrafter"/>
</dbReference>
<evidence type="ECO:0000313" key="8">
    <source>
        <dbReference type="EMBL" id="KAG5681367.1"/>
    </source>
</evidence>
<accession>A0A9J6CHM0</accession>
<evidence type="ECO:0000256" key="5">
    <source>
        <dbReference type="ARBA" id="ARBA00023161"/>
    </source>
</evidence>
<protein>
    <recommendedName>
        <fullName evidence="7">mRNA-decapping enzyme C-terminal domain-containing protein</fullName>
    </recommendedName>
</protein>
<keyword evidence="4" id="KW-0507">mRNA processing</keyword>
<comment type="subcellular location">
    <subcellularLocation>
        <location evidence="1">Cytoplasm</location>
    </subcellularLocation>
</comment>
<keyword evidence="9" id="KW-1185">Reference proteome</keyword>
<dbReference type="GO" id="GO:0000290">
    <property type="term" value="P:deadenylation-dependent decapping of nuclear-transcribed mRNA"/>
    <property type="evidence" value="ECO:0007669"/>
    <property type="project" value="InterPro"/>
</dbReference>
<evidence type="ECO:0000256" key="1">
    <source>
        <dbReference type="ARBA" id="ARBA00004496"/>
    </source>
</evidence>
<evidence type="ECO:0000256" key="2">
    <source>
        <dbReference type="ARBA" id="ARBA00008778"/>
    </source>
</evidence>
<dbReference type="GO" id="GO:0006397">
    <property type="term" value="P:mRNA processing"/>
    <property type="evidence" value="ECO:0007669"/>
    <property type="project" value="UniProtKB-KW"/>
</dbReference>
<comment type="caution">
    <text evidence="8">The sequence shown here is derived from an EMBL/GenBank/DDBJ whole genome shotgun (WGS) entry which is preliminary data.</text>
</comment>
<dbReference type="SUPFAM" id="SSF50729">
    <property type="entry name" value="PH domain-like"/>
    <property type="match status" value="1"/>
</dbReference>
<proteinExistence type="inferred from homology"/>
<dbReference type="OrthoDB" id="440673at2759"/>
<dbReference type="InterPro" id="IPR031953">
    <property type="entry name" value="mRNA_decap_C"/>
</dbReference>
<dbReference type="Gene3D" id="2.30.29.30">
    <property type="entry name" value="Pleckstrin-homology domain (PH domain)/Phosphotyrosine-binding domain (PTB)"/>
    <property type="match status" value="1"/>
</dbReference>
<reference evidence="8" key="1">
    <citation type="submission" date="2021-03" db="EMBL/GenBank/DDBJ databases">
        <title>Chromosome level genome of the anhydrobiotic midge Polypedilum vanderplanki.</title>
        <authorList>
            <person name="Yoshida Y."/>
            <person name="Kikawada T."/>
            <person name="Gusev O."/>
        </authorList>
    </citation>
    <scope>NUCLEOTIDE SEQUENCE</scope>
    <source>
        <strain evidence="8">NIAS01</strain>
        <tissue evidence="8">Whole body or cell culture</tissue>
    </source>
</reference>
<gene>
    <name evidence="8" type="ORF">PVAND_010809</name>
</gene>
<dbReference type="PANTHER" id="PTHR16290:SF0">
    <property type="entry name" value="DECAPPING PROTEIN 1, ISOFORM A"/>
    <property type="match status" value="1"/>
</dbReference>
<sequence length="373" mass="42032">MDESTKLRMNLMAIQKVDPYAKEILDSCPHVAFYKYVDNEWQKSEIEGSFFVYARVAEPLHSIFINNRLNTNSLVEPITKPIELQSQPPFLLYRNQRQAITGFWFYCKEDCIRIHALLERLIKKISSSNLNHQNSSSSNNAKPELQQQQPVNILQNLNNGSKNQDVDIFTMLYKAQAEFNHSNGPASSVETQFSEMKINQQPPPNHPPLMKQLSSAMPDITSPNVVSFFAAAQQPNGVSVIDSSSHFVPTTTAPPPVQTLDEIEKQHRVSSISPKVTEQKLLNNLLHSAVAGSSNTQQQPVKLITPAMFQSPSVEDKTSMSAASSSIHHQHRPEPLTQNQLIQALNYLLENDPTFITKLHEAYIKSFNKKISL</sequence>
<keyword evidence="3" id="KW-0963">Cytoplasm</keyword>
<dbReference type="CDD" id="cd09804">
    <property type="entry name" value="Dcp1"/>
    <property type="match status" value="1"/>
</dbReference>
<dbReference type="GO" id="GO:0008047">
    <property type="term" value="F:enzyme activator activity"/>
    <property type="evidence" value="ECO:0007669"/>
    <property type="project" value="InterPro"/>
</dbReference>
<dbReference type="Pfam" id="PF16741">
    <property type="entry name" value="mRNA_decap_C"/>
    <property type="match status" value="1"/>
</dbReference>
<dbReference type="Gene3D" id="6.10.140.2030">
    <property type="match status" value="1"/>
</dbReference>
<organism evidence="8 9">
    <name type="scientific">Polypedilum vanderplanki</name>
    <name type="common">Sleeping chironomid midge</name>
    <dbReference type="NCBI Taxonomy" id="319348"/>
    <lineage>
        <taxon>Eukaryota</taxon>
        <taxon>Metazoa</taxon>
        <taxon>Ecdysozoa</taxon>
        <taxon>Arthropoda</taxon>
        <taxon>Hexapoda</taxon>
        <taxon>Insecta</taxon>
        <taxon>Pterygota</taxon>
        <taxon>Neoptera</taxon>
        <taxon>Endopterygota</taxon>
        <taxon>Diptera</taxon>
        <taxon>Nematocera</taxon>
        <taxon>Chironomoidea</taxon>
        <taxon>Chironomidae</taxon>
        <taxon>Chironominae</taxon>
        <taxon>Polypedilum</taxon>
        <taxon>Polypedilum</taxon>
    </lineage>
</organism>
<evidence type="ECO:0000256" key="4">
    <source>
        <dbReference type="ARBA" id="ARBA00022664"/>
    </source>
</evidence>
<evidence type="ECO:0000256" key="3">
    <source>
        <dbReference type="ARBA" id="ARBA00022490"/>
    </source>
</evidence>
<dbReference type="InterPro" id="IPR010334">
    <property type="entry name" value="Dcp1"/>
</dbReference>
<feature type="region of interest" description="Disordered" evidence="6">
    <location>
        <begin position="314"/>
        <end position="335"/>
    </location>
</feature>
<dbReference type="EMBL" id="JADBJN010000001">
    <property type="protein sequence ID" value="KAG5681367.1"/>
    <property type="molecule type" value="Genomic_DNA"/>
</dbReference>
<feature type="compositionally biased region" description="Polar residues" evidence="6">
    <location>
        <begin position="314"/>
        <end position="327"/>
    </location>
</feature>
<dbReference type="GO" id="GO:0000932">
    <property type="term" value="C:P-body"/>
    <property type="evidence" value="ECO:0007669"/>
    <property type="project" value="TreeGrafter"/>
</dbReference>
<evidence type="ECO:0000259" key="7">
    <source>
        <dbReference type="Pfam" id="PF16741"/>
    </source>
</evidence>
<evidence type="ECO:0000313" key="9">
    <source>
        <dbReference type="Proteomes" id="UP001107558"/>
    </source>
</evidence>
<name>A0A9J6CHM0_POLVA</name>
<keyword evidence="5" id="KW-0866">Nonsense-mediated mRNA decay</keyword>
<evidence type="ECO:0000256" key="6">
    <source>
        <dbReference type="SAM" id="MobiDB-lite"/>
    </source>
</evidence>
<dbReference type="GO" id="GO:0031087">
    <property type="term" value="P:deadenylation-independent decapping of nuclear-transcribed mRNA"/>
    <property type="evidence" value="ECO:0007669"/>
    <property type="project" value="TreeGrafter"/>
</dbReference>
<dbReference type="Pfam" id="PF06058">
    <property type="entry name" value="DCP1"/>
    <property type="match status" value="1"/>
</dbReference>
<dbReference type="PANTHER" id="PTHR16290">
    <property type="entry name" value="TRANSCRIPTION FACTOR SMIF DECAPPING ENZYME DCP1"/>
    <property type="match status" value="1"/>
</dbReference>
<dbReference type="GO" id="GO:0000184">
    <property type="term" value="P:nuclear-transcribed mRNA catabolic process, nonsense-mediated decay"/>
    <property type="evidence" value="ECO:0007669"/>
    <property type="project" value="UniProtKB-KW"/>
</dbReference>
<feature type="domain" description="mRNA-decapping enzyme C-terminal" evidence="7">
    <location>
        <begin position="334"/>
        <end position="370"/>
    </location>
</feature>
<dbReference type="AlphaFoldDB" id="A0A9J6CHM0"/>
<dbReference type="InterPro" id="IPR011993">
    <property type="entry name" value="PH-like_dom_sf"/>
</dbReference>
<dbReference type="Proteomes" id="UP001107558">
    <property type="component" value="Chromosome 1"/>
</dbReference>
<comment type="similarity">
    <text evidence="2">Belongs to the DCP1 family.</text>
</comment>